<feature type="transmembrane region" description="Helical" evidence="2">
    <location>
        <begin position="126"/>
        <end position="147"/>
    </location>
</feature>
<dbReference type="AlphaFoldDB" id="A0A0G4G2F9"/>
<dbReference type="VEuPathDB" id="CryptoDB:Cvel_19968"/>
<evidence type="ECO:0000313" key="3">
    <source>
        <dbReference type="EMBL" id="CEM22448.1"/>
    </source>
</evidence>
<sequence length="161" mass="17732">MSGARTYGATPVRPTGYEGEESRSLTGRGTPRENEEDAEHTQDEAIRQLAVSLRGAGYAFLFEAVVTLLRAVYVLLSVQEFPFWDLIDVIDPISLCSLSFAGQRALEESVAKKTSGTPAIKILTKIFYRAQMVVFIPTAIALVKLCLEVFKSLRALDKETS</sequence>
<dbReference type="EMBL" id="CDMZ01000836">
    <property type="protein sequence ID" value="CEM22448.1"/>
    <property type="molecule type" value="Genomic_DNA"/>
</dbReference>
<feature type="region of interest" description="Disordered" evidence="1">
    <location>
        <begin position="1"/>
        <end position="42"/>
    </location>
</feature>
<keyword evidence="2" id="KW-1133">Transmembrane helix</keyword>
<organism evidence="3">
    <name type="scientific">Chromera velia CCMP2878</name>
    <dbReference type="NCBI Taxonomy" id="1169474"/>
    <lineage>
        <taxon>Eukaryota</taxon>
        <taxon>Sar</taxon>
        <taxon>Alveolata</taxon>
        <taxon>Colpodellida</taxon>
        <taxon>Chromeraceae</taxon>
        <taxon>Chromera</taxon>
    </lineage>
</organism>
<feature type="transmembrane region" description="Helical" evidence="2">
    <location>
        <begin position="56"/>
        <end position="76"/>
    </location>
</feature>
<keyword evidence="2" id="KW-0812">Transmembrane</keyword>
<proteinExistence type="predicted"/>
<gene>
    <name evidence="3" type="ORF">Cvel_19968</name>
</gene>
<keyword evidence="2" id="KW-0472">Membrane</keyword>
<protein>
    <submittedName>
        <fullName evidence="3">Uncharacterized protein</fullName>
    </submittedName>
</protein>
<name>A0A0G4G2F9_9ALVE</name>
<evidence type="ECO:0000256" key="2">
    <source>
        <dbReference type="SAM" id="Phobius"/>
    </source>
</evidence>
<accession>A0A0G4G2F9</accession>
<evidence type="ECO:0000256" key="1">
    <source>
        <dbReference type="SAM" id="MobiDB-lite"/>
    </source>
</evidence>
<reference evidence="3" key="1">
    <citation type="submission" date="2014-11" db="EMBL/GenBank/DDBJ databases">
        <authorList>
            <person name="Otto D Thomas"/>
            <person name="Naeem Raeece"/>
        </authorList>
    </citation>
    <scope>NUCLEOTIDE SEQUENCE</scope>
</reference>